<name>A0A5C5Z6A6_9BACT</name>
<keyword evidence="1" id="KW-1133">Transmembrane helix</keyword>
<keyword evidence="1" id="KW-0812">Transmembrane</keyword>
<dbReference type="Proteomes" id="UP000315010">
    <property type="component" value="Unassembled WGS sequence"/>
</dbReference>
<proteinExistence type="predicted"/>
<evidence type="ECO:0000313" key="2">
    <source>
        <dbReference type="EMBL" id="TWT82745.1"/>
    </source>
</evidence>
<keyword evidence="1" id="KW-0472">Membrane</keyword>
<dbReference type="OrthoDB" id="282169at2"/>
<reference evidence="2 3" key="1">
    <citation type="submission" date="2019-02" db="EMBL/GenBank/DDBJ databases">
        <title>Deep-cultivation of Planctomycetes and their phenomic and genomic characterization uncovers novel biology.</title>
        <authorList>
            <person name="Wiegand S."/>
            <person name="Jogler M."/>
            <person name="Boedeker C."/>
            <person name="Pinto D."/>
            <person name="Vollmers J."/>
            <person name="Rivas-Marin E."/>
            <person name="Kohn T."/>
            <person name="Peeters S.H."/>
            <person name="Heuer A."/>
            <person name="Rast P."/>
            <person name="Oberbeckmann S."/>
            <person name="Bunk B."/>
            <person name="Jeske O."/>
            <person name="Meyerdierks A."/>
            <person name="Storesund J.E."/>
            <person name="Kallscheuer N."/>
            <person name="Luecker S."/>
            <person name="Lage O.M."/>
            <person name="Pohl T."/>
            <person name="Merkel B.J."/>
            <person name="Hornburger P."/>
            <person name="Mueller R.-W."/>
            <person name="Bruemmer F."/>
            <person name="Labrenz M."/>
            <person name="Spormann A.M."/>
            <person name="Op Den Camp H."/>
            <person name="Overmann J."/>
            <person name="Amann R."/>
            <person name="Jetten M.S.M."/>
            <person name="Mascher T."/>
            <person name="Medema M.H."/>
            <person name="Devos D.P."/>
            <person name="Kaster A.-K."/>
            <person name="Ovreas L."/>
            <person name="Rohde M."/>
            <person name="Galperin M.Y."/>
            <person name="Jogler C."/>
        </authorList>
    </citation>
    <scope>NUCLEOTIDE SEQUENCE [LARGE SCALE GENOMIC DNA]</scope>
    <source>
        <strain evidence="2 3">CA13</strain>
    </source>
</reference>
<evidence type="ECO:0000313" key="3">
    <source>
        <dbReference type="Proteomes" id="UP000315010"/>
    </source>
</evidence>
<protein>
    <submittedName>
        <fullName evidence="2">Uncharacterized protein</fullName>
    </submittedName>
</protein>
<accession>A0A5C5Z6A6</accession>
<keyword evidence="3" id="KW-1185">Reference proteome</keyword>
<dbReference type="EMBL" id="SJPJ01000001">
    <property type="protein sequence ID" value="TWT82745.1"/>
    <property type="molecule type" value="Genomic_DNA"/>
</dbReference>
<dbReference type="RefSeq" id="WP_146399444.1">
    <property type="nucleotide sequence ID" value="NZ_SJPJ01000001.1"/>
</dbReference>
<gene>
    <name evidence="2" type="ORF">CA13_42080</name>
</gene>
<evidence type="ECO:0000256" key="1">
    <source>
        <dbReference type="SAM" id="Phobius"/>
    </source>
</evidence>
<sequence length="118" mass="13252">MIEVVIAAGLLITVMSFVTTLMYRVDLVWKDVAHQRAAMNELSNQLDRLSLMPAEQIQSELQKFEPSAEAKLSLFNPKVSGELTQDELGSRLTLRLSWSQLHPSKPIEMATWIAETAP</sequence>
<feature type="transmembrane region" description="Helical" evidence="1">
    <location>
        <begin position="6"/>
        <end position="25"/>
    </location>
</feature>
<organism evidence="2 3">
    <name type="scientific">Novipirellula herctigrandis</name>
    <dbReference type="NCBI Taxonomy" id="2527986"/>
    <lineage>
        <taxon>Bacteria</taxon>
        <taxon>Pseudomonadati</taxon>
        <taxon>Planctomycetota</taxon>
        <taxon>Planctomycetia</taxon>
        <taxon>Pirellulales</taxon>
        <taxon>Pirellulaceae</taxon>
        <taxon>Novipirellula</taxon>
    </lineage>
</organism>
<dbReference type="AlphaFoldDB" id="A0A5C5Z6A6"/>
<comment type="caution">
    <text evidence="2">The sequence shown here is derived from an EMBL/GenBank/DDBJ whole genome shotgun (WGS) entry which is preliminary data.</text>
</comment>